<protein>
    <submittedName>
        <fullName evidence="1">Uncharacterized protein</fullName>
    </submittedName>
</protein>
<organism evidence="1">
    <name type="scientific">Cacopsylla melanoneura</name>
    <dbReference type="NCBI Taxonomy" id="428564"/>
    <lineage>
        <taxon>Eukaryota</taxon>
        <taxon>Metazoa</taxon>
        <taxon>Ecdysozoa</taxon>
        <taxon>Arthropoda</taxon>
        <taxon>Hexapoda</taxon>
        <taxon>Insecta</taxon>
        <taxon>Pterygota</taxon>
        <taxon>Neoptera</taxon>
        <taxon>Paraneoptera</taxon>
        <taxon>Hemiptera</taxon>
        <taxon>Sternorrhyncha</taxon>
        <taxon>Psylloidea</taxon>
        <taxon>Psyllidae</taxon>
        <taxon>Psyllinae</taxon>
        <taxon>Cacopsylla</taxon>
    </lineage>
</organism>
<evidence type="ECO:0000313" key="1">
    <source>
        <dbReference type="EMBL" id="CAG6685283.1"/>
    </source>
</evidence>
<name>A0A8D8TCG5_9HEMI</name>
<reference evidence="1" key="1">
    <citation type="submission" date="2021-05" db="EMBL/GenBank/DDBJ databases">
        <authorList>
            <person name="Alioto T."/>
            <person name="Alioto T."/>
            <person name="Gomez Garrido J."/>
        </authorList>
    </citation>
    <scope>NUCLEOTIDE SEQUENCE</scope>
</reference>
<sequence length="140" mass="16683">MEELQTIIKKRAYEHKLFDLAVNRLETLKLMLMLMDNYSHSQEAIMRIELPICCSVLPRHRFIACYEMRNLGVSLHPTCWGSNEQPRRKINKNSSVFSTDLNHRNLGSLHVNLYHAFYQYSEKFQNSSSYMLWIQEQQNK</sequence>
<dbReference type="AlphaFoldDB" id="A0A8D8TCG5"/>
<accession>A0A8D8TCG5</accession>
<dbReference type="EMBL" id="HBUF01271464">
    <property type="protein sequence ID" value="CAG6685283.1"/>
    <property type="molecule type" value="Transcribed_RNA"/>
</dbReference>
<proteinExistence type="predicted"/>